<name>A0A453LMS3_AEGTS</name>
<dbReference type="Proteomes" id="UP000015105">
    <property type="component" value="Chromosome 5D"/>
</dbReference>
<reference evidence="2" key="2">
    <citation type="journal article" date="2017" name="Nat. Plants">
        <title>The Aegilops tauschii genome reveals multiple impacts of transposons.</title>
        <authorList>
            <person name="Zhao G."/>
            <person name="Zou C."/>
            <person name="Li K."/>
            <person name="Wang K."/>
            <person name="Li T."/>
            <person name="Gao L."/>
            <person name="Zhang X."/>
            <person name="Wang H."/>
            <person name="Yang Z."/>
            <person name="Liu X."/>
            <person name="Jiang W."/>
            <person name="Mao L."/>
            <person name="Kong X."/>
            <person name="Jiao Y."/>
            <person name="Jia J."/>
        </authorList>
    </citation>
    <scope>NUCLEOTIDE SEQUENCE [LARGE SCALE GENOMIC DNA]</scope>
    <source>
        <strain evidence="2">cv. AL8/78</strain>
    </source>
</reference>
<keyword evidence="2" id="KW-1185">Reference proteome</keyword>
<sequence>MLLQRWVVHPTHPLREFSPQTAQELLPECLIYHMAIESFDRLDLSYFVVRAWVDDPNEVPMKMLKCSLVLSAPTRSCMSPSRQVSALTVARGRCASYATPSYYYCI</sequence>
<dbReference type="AlphaFoldDB" id="A0A453LMS3"/>
<reference evidence="1" key="4">
    <citation type="submission" date="2019-03" db="UniProtKB">
        <authorList>
            <consortium name="EnsemblPlants"/>
        </authorList>
    </citation>
    <scope>IDENTIFICATION</scope>
</reference>
<reference evidence="1" key="5">
    <citation type="journal article" date="2021" name="G3 (Bethesda)">
        <title>Aegilops tauschii genome assembly Aet v5.0 features greater sequence contiguity and improved annotation.</title>
        <authorList>
            <person name="Wang L."/>
            <person name="Zhu T."/>
            <person name="Rodriguez J.C."/>
            <person name="Deal K.R."/>
            <person name="Dubcovsky J."/>
            <person name="McGuire P.E."/>
            <person name="Lux T."/>
            <person name="Spannagl M."/>
            <person name="Mayer K.F.X."/>
            <person name="Baldrich P."/>
            <person name="Meyers B.C."/>
            <person name="Huo N."/>
            <person name="Gu Y.Q."/>
            <person name="Zhou H."/>
            <person name="Devos K.M."/>
            <person name="Bennetzen J.L."/>
            <person name="Unver T."/>
            <person name="Budak H."/>
            <person name="Gulick P.J."/>
            <person name="Galiba G."/>
            <person name="Kalapos B."/>
            <person name="Nelson D.R."/>
            <person name="Li P."/>
            <person name="You F.M."/>
            <person name="Luo M.C."/>
            <person name="Dvorak J."/>
        </authorList>
    </citation>
    <scope>NUCLEOTIDE SEQUENCE [LARGE SCALE GENOMIC DNA]</scope>
    <source>
        <strain evidence="1">cv. AL8/78</strain>
    </source>
</reference>
<reference evidence="1" key="3">
    <citation type="journal article" date="2017" name="Nature">
        <title>Genome sequence of the progenitor of the wheat D genome Aegilops tauschii.</title>
        <authorList>
            <person name="Luo M.C."/>
            <person name="Gu Y.Q."/>
            <person name="Puiu D."/>
            <person name="Wang H."/>
            <person name="Twardziok S.O."/>
            <person name="Deal K.R."/>
            <person name="Huo N."/>
            <person name="Zhu T."/>
            <person name="Wang L."/>
            <person name="Wang Y."/>
            <person name="McGuire P.E."/>
            <person name="Liu S."/>
            <person name="Long H."/>
            <person name="Ramasamy R.K."/>
            <person name="Rodriguez J.C."/>
            <person name="Van S.L."/>
            <person name="Yuan L."/>
            <person name="Wang Z."/>
            <person name="Xia Z."/>
            <person name="Xiao L."/>
            <person name="Anderson O.D."/>
            <person name="Ouyang S."/>
            <person name="Liang Y."/>
            <person name="Zimin A.V."/>
            <person name="Pertea G."/>
            <person name="Qi P."/>
            <person name="Bennetzen J.L."/>
            <person name="Dai X."/>
            <person name="Dawson M.W."/>
            <person name="Muller H.G."/>
            <person name="Kugler K."/>
            <person name="Rivarola-Duarte L."/>
            <person name="Spannagl M."/>
            <person name="Mayer K.F.X."/>
            <person name="Lu F.H."/>
            <person name="Bevan M.W."/>
            <person name="Leroy P."/>
            <person name="Li P."/>
            <person name="You F.M."/>
            <person name="Sun Q."/>
            <person name="Liu Z."/>
            <person name="Lyons E."/>
            <person name="Wicker T."/>
            <person name="Salzberg S.L."/>
            <person name="Devos K.M."/>
            <person name="Dvorak J."/>
        </authorList>
    </citation>
    <scope>NUCLEOTIDE SEQUENCE [LARGE SCALE GENOMIC DNA]</scope>
    <source>
        <strain evidence="1">cv. AL8/78</strain>
    </source>
</reference>
<dbReference type="Gramene" id="AET5Gv20841300.8">
    <property type="protein sequence ID" value="AET5Gv20841300.8"/>
    <property type="gene ID" value="AET5Gv20841300"/>
</dbReference>
<evidence type="ECO:0000313" key="2">
    <source>
        <dbReference type="Proteomes" id="UP000015105"/>
    </source>
</evidence>
<reference evidence="2" key="1">
    <citation type="journal article" date="2014" name="Science">
        <title>Ancient hybridizations among the ancestral genomes of bread wheat.</title>
        <authorList>
            <consortium name="International Wheat Genome Sequencing Consortium,"/>
            <person name="Marcussen T."/>
            <person name="Sandve S.R."/>
            <person name="Heier L."/>
            <person name="Spannagl M."/>
            <person name="Pfeifer M."/>
            <person name="Jakobsen K.S."/>
            <person name="Wulff B.B."/>
            <person name="Steuernagel B."/>
            <person name="Mayer K.F."/>
            <person name="Olsen O.A."/>
        </authorList>
    </citation>
    <scope>NUCLEOTIDE SEQUENCE [LARGE SCALE GENOMIC DNA]</scope>
    <source>
        <strain evidence="2">cv. AL8/78</strain>
    </source>
</reference>
<proteinExistence type="predicted"/>
<organism evidence="1 2">
    <name type="scientific">Aegilops tauschii subsp. strangulata</name>
    <name type="common">Goatgrass</name>
    <dbReference type="NCBI Taxonomy" id="200361"/>
    <lineage>
        <taxon>Eukaryota</taxon>
        <taxon>Viridiplantae</taxon>
        <taxon>Streptophyta</taxon>
        <taxon>Embryophyta</taxon>
        <taxon>Tracheophyta</taxon>
        <taxon>Spermatophyta</taxon>
        <taxon>Magnoliopsida</taxon>
        <taxon>Liliopsida</taxon>
        <taxon>Poales</taxon>
        <taxon>Poaceae</taxon>
        <taxon>BOP clade</taxon>
        <taxon>Pooideae</taxon>
        <taxon>Triticodae</taxon>
        <taxon>Triticeae</taxon>
        <taxon>Triticinae</taxon>
        <taxon>Aegilops</taxon>
    </lineage>
</organism>
<accession>A0A453LMS3</accession>
<protein>
    <submittedName>
        <fullName evidence="1">Uncharacterized protein</fullName>
    </submittedName>
</protein>
<dbReference type="EnsemblPlants" id="AET5Gv20841300.8">
    <property type="protein sequence ID" value="AET5Gv20841300.8"/>
    <property type="gene ID" value="AET5Gv20841300"/>
</dbReference>
<evidence type="ECO:0000313" key="1">
    <source>
        <dbReference type="EnsemblPlants" id="AET5Gv20841300.8"/>
    </source>
</evidence>